<keyword evidence="3" id="KW-0812">Transmembrane</keyword>
<evidence type="ECO:0000256" key="3">
    <source>
        <dbReference type="ARBA" id="ARBA00022692"/>
    </source>
</evidence>
<sequence length="101" mass="11207">MVISLEYMDPLPDWIMVVILCLSASVLTEQTSNSAMCKLMLPVVLENALHRNVNPLYFGIPTTIGCSFAFMLPASTPPNAIVYHRGHMTPSDMARFLYACL</sequence>
<comment type="caution">
    <text evidence="6">The sequence shown here is derived from an EMBL/GenBank/DDBJ whole genome shotgun (WGS) entry which is preliminary data.</text>
</comment>
<dbReference type="GO" id="GO:0015137">
    <property type="term" value="F:citrate transmembrane transporter activity"/>
    <property type="evidence" value="ECO:0007669"/>
    <property type="project" value="TreeGrafter"/>
</dbReference>
<reference evidence="6" key="1">
    <citation type="journal article" date="2020" name="Cell">
        <title>Large-Scale Comparative Analyses of Tick Genomes Elucidate Their Genetic Diversity and Vector Capacities.</title>
        <authorList>
            <consortium name="Tick Genome and Microbiome Consortium (TIGMIC)"/>
            <person name="Jia N."/>
            <person name="Wang J."/>
            <person name="Shi W."/>
            <person name="Du L."/>
            <person name="Sun Y."/>
            <person name="Zhan W."/>
            <person name="Jiang J.F."/>
            <person name="Wang Q."/>
            <person name="Zhang B."/>
            <person name="Ji P."/>
            <person name="Bell-Sakyi L."/>
            <person name="Cui X.M."/>
            <person name="Yuan T.T."/>
            <person name="Jiang B.G."/>
            <person name="Yang W.F."/>
            <person name="Lam T.T."/>
            <person name="Chang Q.C."/>
            <person name="Ding S.J."/>
            <person name="Wang X.J."/>
            <person name="Zhu J.G."/>
            <person name="Ruan X.D."/>
            <person name="Zhao L."/>
            <person name="Wei J.T."/>
            <person name="Ye R.Z."/>
            <person name="Que T.C."/>
            <person name="Du C.H."/>
            <person name="Zhou Y.H."/>
            <person name="Cheng J.X."/>
            <person name="Dai P.F."/>
            <person name="Guo W.B."/>
            <person name="Han X.H."/>
            <person name="Huang E.J."/>
            <person name="Li L.F."/>
            <person name="Wei W."/>
            <person name="Gao Y.C."/>
            <person name="Liu J.Z."/>
            <person name="Shao H.Z."/>
            <person name="Wang X."/>
            <person name="Wang C.C."/>
            <person name="Yang T.C."/>
            <person name="Huo Q.B."/>
            <person name="Li W."/>
            <person name="Chen H.Y."/>
            <person name="Chen S.E."/>
            <person name="Zhou L.G."/>
            <person name="Ni X.B."/>
            <person name="Tian J.H."/>
            <person name="Sheng Y."/>
            <person name="Liu T."/>
            <person name="Pan Y.S."/>
            <person name="Xia L.Y."/>
            <person name="Li J."/>
            <person name="Zhao F."/>
            <person name="Cao W.C."/>
        </authorList>
    </citation>
    <scope>NUCLEOTIDE SEQUENCE</scope>
    <source>
        <strain evidence="6">Rmic-2018</strain>
    </source>
</reference>
<evidence type="ECO:0000256" key="4">
    <source>
        <dbReference type="ARBA" id="ARBA00022989"/>
    </source>
</evidence>
<keyword evidence="4" id="KW-1133">Transmembrane helix</keyword>
<evidence type="ECO:0000256" key="1">
    <source>
        <dbReference type="ARBA" id="ARBA00004141"/>
    </source>
</evidence>
<dbReference type="GO" id="GO:0005886">
    <property type="term" value="C:plasma membrane"/>
    <property type="evidence" value="ECO:0007669"/>
    <property type="project" value="TreeGrafter"/>
</dbReference>
<dbReference type="EMBL" id="JABSTU010000001">
    <property type="protein sequence ID" value="KAH8038829.1"/>
    <property type="molecule type" value="Genomic_DNA"/>
</dbReference>
<comment type="similarity">
    <text evidence="2">Belongs to the SLC13A/DASS transporter (TC 2.A.47) family. NADC subfamily.</text>
</comment>
<dbReference type="GO" id="GO:0015141">
    <property type="term" value="F:succinate transmembrane transporter activity"/>
    <property type="evidence" value="ECO:0007669"/>
    <property type="project" value="TreeGrafter"/>
</dbReference>
<evidence type="ECO:0000256" key="5">
    <source>
        <dbReference type="ARBA" id="ARBA00023136"/>
    </source>
</evidence>
<dbReference type="PANTHER" id="PTHR10283">
    <property type="entry name" value="SOLUTE CARRIER FAMILY 13 MEMBER"/>
    <property type="match status" value="1"/>
</dbReference>
<evidence type="ECO:0000256" key="2">
    <source>
        <dbReference type="ARBA" id="ARBA00006772"/>
    </source>
</evidence>
<accession>A0A9J6EXF0</accession>
<evidence type="ECO:0000313" key="6">
    <source>
        <dbReference type="EMBL" id="KAH8038829.1"/>
    </source>
</evidence>
<protein>
    <recommendedName>
        <fullName evidence="8">Na+/dicarboxylate na+/tricarboxylate and phosphate transporter</fullName>
    </recommendedName>
</protein>
<gene>
    <name evidence="6" type="ORF">HPB51_003332</name>
</gene>
<keyword evidence="5" id="KW-0472">Membrane</keyword>
<name>A0A9J6EXF0_RHIMP</name>
<reference evidence="6" key="2">
    <citation type="submission" date="2021-09" db="EMBL/GenBank/DDBJ databases">
        <authorList>
            <person name="Jia N."/>
            <person name="Wang J."/>
            <person name="Shi W."/>
            <person name="Du L."/>
            <person name="Sun Y."/>
            <person name="Zhan W."/>
            <person name="Jiang J."/>
            <person name="Wang Q."/>
            <person name="Zhang B."/>
            <person name="Ji P."/>
            <person name="Sakyi L.B."/>
            <person name="Cui X."/>
            <person name="Yuan T."/>
            <person name="Jiang B."/>
            <person name="Yang W."/>
            <person name="Lam T.T.-Y."/>
            <person name="Chang Q."/>
            <person name="Ding S."/>
            <person name="Wang X."/>
            <person name="Zhu J."/>
            <person name="Ruan X."/>
            <person name="Zhao L."/>
            <person name="Wei J."/>
            <person name="Que T."/>
            <person name="Du C."/>
            <person name="Cheng J."/>
            <person name="Dai P."/>
            <person name="Han X."/>
            <person name="Huang E."/>
            <person name="Gao Y."/>
            <person name="Liu J."/>
            <person name="Shao H."/>
            <person name="Ye R."/>
            <person name="Li L."/>
            <person name="Wei W."/>
            <person name="Wang X."/>
            <person name="Wang C."/>
            <person name="Huo Q."/>
            <person name="Li W."/>
            <person name="Guo W."/>
            <person name="Chen H."/>
            <person name="Chen S."/>
            <person name="Zhou L."/>
            <person name="Zhou L."/>
            <person name="Ni X."/>
            <person name="Tian J."/>
            <person name="Zhou Y."/>
            <person name="Sheng Y."/>
            <person name="Liu T."/>
            <person name="Pan Y."/>
            <person name="Xia L."/>
            <person name="Li J."/>
            <person name="Zhao F."/>
            <person name="Cao W."/>
        </authorList>
    </citation>
    <scope>NUCLEOTIDE SEQUENCE</scope>
    <source>
        <strain evidence="6">Rmic-2018</strain>
        <tissue evidence="6">Larvae</tissue>
    </source>
</reference>
<dbReference type="Pfam" id="PF00939">
    <property type="entry name" value="Na_sulph_symp"/>
    <property type="match status" value="1"/>
</dbReference>
<dbReference type="Proteomes" id="UP000821866">
    <property type="component" value="Chromosome 1"/>
</dbReference>
<dbReference type="InterPro" id="IPR001898">
    <property type="entry name" value="SLC13A/DASS"/>
</dbReference>
<evidence type="ECO:0000313" key="7">
    <source>
        <dbReference type="Proteomes" id="UP000821866"/>
    </source>
</evidence>
<proteinExistence type="inferred from homology"/>
<comment type="subcellular location">
    <subcellularLocation>
        <location evidence="1">Membrane</location>
        <topology evidence="1">Multi-pass membrane protein</topology>
    </subcellularLocation>
</comment>
<dbReference type="PANTHER" id="PTHR10283:SF82">
    <property type="entry name" value="SOLUTE CARRIER FAMILY 13 MEMBER 2"/>
    <property type="match status" value="1"/>
</dbReference>
<keyword evidence="7" id="KW-1185">Reference proteome</keyword>
<evidence type="ECO:0008006" key="8">
    <source>
        <dbReference type="Google" id="ProtNLM"/>
    </source>
</evidence>
<organism evidence="6 7">
    <name type="scientific">Rhipicephalus microplus</name>
    <name type="common">Cattle tick</name>
    <name type="synonym">Boophilus microplus</name>
    <dbReference type="NCBI Taxonomy" id="6941"/>
    <lineage>
        <taxon>Eukaryota</taxon>
        <taxon>Metazoa</taxon>
        <taxon>Ecdysozoa</taxon>
        <taxon>Arthropoda</taxon>
        <taxon>Chelicerata</taxon>
        <taxon>Arachnida</taxon>
        <taxon>Acari</taxon>
        <taxon>Parasitiformes</taxon>
        <taxon>Ixodida</taxon>
        <taxon>Ixodoidea</taxon>
        <taxon>Ixodidae</taxon>
        <taxon>Rhipicephalinae</taxon>
        <taxon>Rhipicephalus</taxon>
        <taxon>Boophilus</taxon>
    </lineage>
</organism>
<dbReference type="AlphaFoldDB" id="A0A9J6EXF0"/>